<reference evidence="1 3" key="2">
    <citation type="submission" date="2015-09" db="EMBL/GenBank/DDBJ databases">
        <authorList>
            <person name="Rodrigo-Torres L."/>
            <person name="Arahal D.R."/>
        </authorList>
    </citation>
    <scope>NUCLEOTIDE SEQUENCE [LARGE SCALE GENOMIC DNA]</scope>
    <source>
        <strain evidence="1 3">CECT 5118</strain>
    </source>
</reference>
<reference evidence="2 4" key="1">
    <citation type="submission" date="2015-09" db="EMBL/GenBank/DDBJ databases">
        <authorList>
            <consortium name="Swine Surveillance"/>
        </authorList>
    </citation>
    <scope>NUCLEOTIDE SEQUENCE [LARGE SCALE GENOMIC DNA]</scope>
    <source>
        <strain evidence="2 4">5120</strain>
    </source>
</reference>
<evidence type="ECO:0000313" key="4">
    <source>
        <dbReference type="Proteomes" id="UP000051887"/>
    </source>
</evidence>
<proteinExistence type="predicted"/>
<dbReference type="Gene3D" id="1.25.40.10">
    <property type="entry name" value="Tetratricopeptide repeat domain"/>
    <property type="match status" value="1"/>
</dbReference>
<dbReference type="EMBL" id="CYSC01000007">
    <property type="protein sequence ID" value="CUH70467.1"/>
    <property type="molecule type" value="Genomic_DNA"/>
</dbReference>
<dbReference type="Proteomes" id="UP000051887">
    <property type="component" value="Unassembled WGS sequence"/>
</dbReference>
<dbReference type="AlphaFoldDB" id="A0A0N7LV53"/>
<sequence length="280" mass="30352">MDPLSLWDFDDLLASKARLEAALAAATAPQDQAIWLTQLARMAGLEGDFTQGELLLDQAEAIGPTAATAARITLERARLAREEGRSAMAATGFHQAAGQARAAGATDVALDALHMQAIAAPPAVARAIVDQAERLTREAPSQRHWLGPFYNNLGWALFEAGEIAEALEMFNRDKALRRSLGAENERRVAGVNAAKMLRYLGRNAEALDQLQRLVVEIGPQGFGLGLVFEERAELAFATGKPEEARHYADEARRLFEARGMSADQQPSRFARLSHLAEPTG</sequence>
<evidence type="ECO:0000313" key="1">
    <source>
        <dbReference type="EMBL" id="CUH65338.1"/>
    </source>
</evidence>
<name>A0A0N7LV53_9RHOB</name>
<dbReference type="InterPro" id="IPR011990">
    <property type="entry name" value="TPR-like_helical_dom_sf"/>
</dbReference>
<evidence type="ECO:0000313" key="3">
    <source>
        <dbReference type="Proteomes" id="UP000051086"/>
    </source>
</evidence>
<dbReference type="SUPFAM" id="SSF48452">
    <property type="entry name" value="TPR-like"/>
    <property type="match status" value="1"/>
</dbReference>
<keyword evidence="3" id="KW-1185">Reference proteome</keyword>
<protein>
    <submittedName>
        <fullName evidence="1 2">ATPase</fullName>
    </submittedName>
</protein>
<dbReference type="Proteomes" id="UP000051086">
    <property type="component" value="Unassembled WGS sequence"/>
</dbReference>
<dbReference type="RefSeq" id="WP_058241820.1">
    <property type="nucleotide sequence ID" value="NZ_CYSB01000025.1"/>
</dbReference>
<dbReference type="EMBL" id="CYSB01000025">
    <property type="protein sequence ID" value="CUH65338.1"/>
    <property type="molecule type" value="Genomic_DNA"/>
</dbReference>
<organism evidence="2 4">
    <name type="scientific">Thalassovita autumnalis</name>
    <dbReference type="NCBI Taxonomy" id="2072972"/>
    <lineage>
        <taxon>Bacteria</taxon>
        <taxon>Pseudomonadati</taxon>
        <taxon>Pseudomonadota</taxon>
        <taxon>Alphaproteobacteria</taxon>
        <taxon>Rhodobacterales</taxon>
        <taxon>Roseobacteraceae</taxon>
        <taxon>Thalassovita</taxon>
    </lineage>
</organism>
<dbReference type="OrthoDB" id="9129572at2"/>
<evidence type="ECO:0000313" key="2">
    <source>
        <dbReference type="EMBL" id="CUH70467.1"/>
    </source>
</evidence>
<accession>A0A0N7LV53</accession>
<gene>
    <name evidence="1" type="ORF">TL5118_01263</name>
    <name evidence="2" type="ORF">TL5120_00243</name>
</gene>